<feature type="transmembrane region" description="Helical" evidence="8">
    <location>
        <begin position="68"/>
        <end position="88"/>
    </location>
</feature>
<evidence type="ECO:0000256" key="2">
    <source>
        <dbReference type="ARBA" id="ARBA00022475"/>
    </source>
</evidence>
<evidence type="ECO:0000256" key="4">
    <source>
        <dbReference type="ARBA" id="ARBA00022989"/>
    </source>
</evidence>
<feature type="transmembrane region" description="Helical" evidence="8">
    <location>
        <begin position="119"/>
        <end position="136"/>
    </location>
</feature>
<evidence type="ECO:0000313" key="11">
    <source>
        <dbReference type="Proteomes" id="UP001597101"/>
    </source>
</evidence>
<proteinExistence type="predicted"/>
<reference evidence="11" key="1">
    <citation type="journal article" date="2019" name="Int. J. Syst. Evol. Microbiol.">
        <title>The Global Catalogue of Microorganisms (GCM) 10K type strain sequencing project: providing services to taxonomists for standard genome sequencing and annotation.</title>
        <authorList>
            <consortium name="The Broad Institute Genomics Platform"/>
            <consortium name="The Broad Institute Genome Sequencing Center for Infectious Disease"/>
            <person name="Wu L."/>
            <person name="Ma J."/>
        </authorList>
    </citation>
    <scope>NUCLEOTIDE SEQUENCE [LARGE SCALE GENOMIC DNA]</scope>
    <source>
        <strain evidence="11">CCUG 60023</strain>
    </source>
</reference>
<evidence type="ECO:0000256" key="1">
    <source>
        <dbReference type="ARBA" id="ARBA00004651"/>
    </source>
</evidence>
<evidence type="ECO:0000256" key="7">
    <source>
        <dbReference type="RuleBase" id="RU000320"/>
    </source>
</evidence>
<evidence type="ECO:0000256" key="8">
    <source>
        <dbReference type="SAM" id="Phobius"/>
    </source>
</evidence>
<feature type="transmembrane region" description="Helical" evidence="8">
    <location>
        <begin position="337"/>
        <end position="358"/>
    </location>
</feature>
<protein>
    <submittedName>
        <fullName evidence="10">Na(+)/H(+) antiporter subunit D</fullName>
    </submittedName>
</protein>
<dbReference type="Proteomes" id="UP001597101">
    <property type="component" value="Unassembled WGS sequence"/>
</dbReference>
<feature type="transmembrane region" description="Helical" evidence="8">
    <location>
        <begin position="412"/>
        <end position="433"/>
    </location>
</feature>
<dbReference type="InterPro" id="IPR001750">
    <property type="entry name" value="ND/Mrp_TM"/>
</dbReference>
<keyword evidence="5" id="KW-0560">Oxidoreductase</keyword>
<name>A0ABW3FHQ1_9HYPH</name>
<feature type="transmembrane region" description="Helical" evidence="8">
    <location>
        <begin position="241"/>
        <end position="259"/>
    </location>
</feature>
<feature type="transmembrane region" description="Helical" evidence="8">
    <location>
        <begin position="183"/>
        <end position="201"/>
    </location>
</feature>
<feature type="transmembrane region" description="Helical" evidence="8">
    <location>
        <begin position="6"/>
        <end position="23"/>
    </location>
</feature>
<feature type="domain" description="NADH:quinone oxidoreductase/Mrp antiporter transmembrane" evidence="9">
    <location>
        <begin position="112"/>
        <end position="382"/>
    </location>
</feature>
<gene>
    <name evidence="10" type="ORF">ACFQ14_05705</name>
</gene>
<evidence type="ECO:0000256" key="3">
    <source>
        <dbReference type="ARBA" id="ARBA00022692"/>
    </source>
</evidence>
<sequence length="567" mass="61479">MNDLLHPALIYLLGAVLIPFLPNGKVRATILLLVPIAAALPLLLLPYGTYGEVALLGETLTLFRLDRLSFVFTLIFSLAAFLSLIYAWHVRDTMQQVAALAYAGSAIGAALAGDLITLFIWWEGTAIASVFLIWARRTPGAYHTGMRYLIVQIASGVILLGGAAIHYRETGSLAFDALSLDRIGAWLILLSFGIKCAFPLLHNWLQDSYPAATVTGTVILSAFTTKLAIYALARGYAGTEFLIYIGATMTLFPIFYAVIENDLRRVLAYSLNNQLGFMVVGIGIGSELAINGTAAHAFSHILYKALLFMSVGAVLFRTGTAKGSELGGLYKTMPLTMVFCTVGAASISAFPLFSGFISKSMILSAAGHDGYYITWLILLFASAGVFHHSGIKIPYFAFFAHDSGKRPAEAPWNMLLAMGLTSALCIGIGVYPNALYNILPFPVDYNPYTSSHVITQLQLLWFSALAFGTLMRTGIYPPELRSTNLDSDWMTRRFAPAIIGFVTRVFAVLWEEALRGANAALNASLTALHALYGPTSRIARIQATGHMVLWLALLLTAALFISLLDIS</sequence>
<dbReference type="PANTHER" id="PTHR42682">
    <property type="entry name" value="HYDROGENASE-4 COMPONENT F"/>
    <property type="match status" value="1"/>
</dbReference>
<keyword evidence="3 7" id="KW-0812">Transmembrane</keyword>
<evidence type="ECO:0000259" key="9">
    <source>
        <dbReference type="Pfam" id="PF00361"/>
    </source>
</evidence>
<comment type="subcellular location">
    <subcellularLocation>
        <location evidence="1">Cell membrane</location>
        <topology evidence="1">Multi-pass membrane protein</topology>
    </subcellularLocation>
    <subcellularLocation>
        <location evidence="7">Membrane</location>
        <topology evidence="7">Multi-pass membrane protein</topology>
    </subcellularLocation>
</comment>
<feature type="transmembrane region" description="Helical" evidence="8">
    <location>
        <begin position="547"/>
        <end position="564"/>
    </location>
</feature>
<dbReference type="NCBIfam" id="NF009310">
    <property type="entry name" value="PRK12668.1"/>
    <property type="match status" value="1"/>
</dbReference>
<keyword evidence="6 8" id="KW-0472">Membrane</keyword>
<dbReference type="RefSeq" id="WP_377211739.1">
    <property type="nucleotide sequence ID" value="NZ_JBHTJV010000003.1"/>
</dbReference>
<dbReference type="InterPro" id="IPR052175">
    <property type="entry name" value="ComplexI-like_HydComp"/>
</dbReference>
<feature type="transmembrane region" description="Helical" evidence="8">
    <location>
        <begin position="266"/>
        <end position="285"/>
    </location>
</feature>
<accession>A0ABW3FHQ1</accession>
<dbReference type="EMBL" id="JBHTJV010000003">
    <property type="protein sequence ID" value="MFD0915897.1"/>
    <property type="molecule type" value="Genomic_DNA"/>
</dbReference>
<feature type="transmembrane region" description="Helical" evidence="8">
    <location>
        <begin position="297"/>
        <end position="316"/>
    </location>
</feature>
<keyword evidence="11" id="KW-1185">Reference proteome</keyword>
<evidence type="ECO:0000313" key="10">
    <source>
        <dbReference type="EMBL" id="MFD0915897.1"/>
    </source>
</evidence>
<organism evidence="10 11">
    <name type="scientific">Pseudahrensia aquimaris</name>
    <dbReference type="NCBI Taxonomy" id="744461"/>
    <lineage>
        <taxon>Bacteria</taxon>
        <taxon>Pseudomonadati</taxon>
        <taxon>Pseudomonadota</taxon>
        <taxon>Alphaproteobacteria</taxon>
        <taxon>Hyphomicrobiales</taxon>
        <taxon>Ahrensiaceae</taxon>
        <taxon>Pseudahrensia</taxon>
    </lineage>
</organism>
<feature type="transmembrane region" description="Helical" evidence="8">
    <location>
        <begin position="30"/>
        <end position="48"/>
    </location>
</feature>
<feature type="transmembrane region" description="Helical" evidence="8">
    <location>
        <begin position="148"/>
        <end position="167"/>
    </location>
</feature>
<comment type="caution">
    <text evidence="10">The sequence shown here is derived from an EMBL/GenBank/DDBJ whole genome shotgun (WGS) entry which is preliminary data.</text>
</comment>
<feature type="transmembrane region" description="Helical" evidence="8">
    <location>
        <begin position="453"/>
        <end position="473"/>
    </location>
</feature>
<feature type="transmembrane region" description="Helical" evidence="8">
    <location>
        <begin position="97"/>
        <end position="113"/>
    </location>
</feature>
<evidence type="ECO:0000256" key="6">
    <source>
        <dbReference type="ARBA" id="ARBA00023136"/>
    </source>
</evidence>
<dbReference type="Pfam" id="PF00361">
    <property type="entry name" value="Proton_antipo_M"/>
    <property type="match status" value="1"/>
</dbReference>
<evidence type="ECO:0000256" key="5">
    <source>
        <dbReference type="ARBA" id="ARBA00023002"/>
    </source>
</evidence>
<keyword evidence="4 8" id="KW-1133">Transmembrane helix</keyword>
<dbReference type="PANTHER" id="PTHR42682:SF4">
    <property type="entry name" value="NADH-UBIQUINONE_PLASTOQUINONE"/>
    <property type="match status" value="1"/>
</dbReference>
<feature type="transmembrane region" description="Helical" evidence="8">
    <location>
        <begin position="370"/>
        <end position="391"/>
    </location>
</feature>
<feature type="transmembrane region" description="Helical" evidence="8">
    <location>
        <begin position="208"/>
        <end position="229"/>
    </location>
</feature>
<keyword evidence="2" id="KW-1003">Cell membrane</keyword>